<keyword evidence="5" id="KW-1185">Reference proteome</keyword>
<evidence type="ECO:0000256" key="1">
    <source>
        <dbReference type="ARBA" id="ARBA00006484"/>
    </source>
</evidence>
<gene>
    <name evidence="4" type="ORF">IMSHALPRED_003540</name>
</gene>
<comment type="caution">
    <text evidence="4">The sequence shown here is derived from an EMBL/GenBank/DDBJ whole genome shotgun (WGS) entry which is preliminary data.</text>
</comment>
<evidence type="ECO:0000313" key="5">
    <source>
        <dbReference type="Proteomes" id="UP000664534"/>
    </source>
</evidence>
<protein>
    <submittedName>
        <fullName evidence="4">Uncharacterized protein</fullName>
    </submittedName>
</protein>
<organism evidence="4 5">
    <name type="scientific">Imshaugia aleurites</name>
    <dbReference type="NCBI Taxonomy" id="172621"/>
    <lineage>
        <taxon>Eukaryota</taxon>
        <taxon>Fungi</taxon>
        <taxon>Dikarya</taxon>
        <taxon>Ascomycota</taxon>
        <taxon>Pezizomycotina</taxon>
        <taxon>Lecanoromycetes</taxon>
        <taxon>OSLEUM clade</taxon>
        <taxon>Lecanoromycetidae</taxon>
        <taxon>Lecanorales</taxon>
        <taxon>Lecanorineae</taxon>
        <taxon>Parmeliaceae</taxon>
        <taxon>Imshaugia</taxon>
    </lineage>
</organism>
<keyword evidence="3" id="KW-0560">Oxidoreductase</keyword>
<evidence type="ECO:0000313" key="4">
    <source>
        <dbReference type="EMBL" id="CAF9917345.1"/>
    </source>
</evidence>
<accession>A0A8H3IJ05</accession>
<dbReference type="Proteomes" id="UP000664534">
    <property type="component" value="Unassembled WGS sequence"/>
</dbReference>
<dbReference type="Pfam" id="PF00106">
    <property type="entry name" value="adh_short"/>
    <property type="match status" value="1"/>
</dbReference>
<reference evidence="4" key="1">
    <citation type="submission" date="2021-03" db="EMBL/GenBank/DDBJ databases">
        <authorList>
            <person name="Tagirdzhanova G."/>
        </authorList>
    </citation>
    <scope>NUCLEOTIDE SEQUENCE</scope>
</reference>
<dbReference type="AlphaFoldDB" id="A0A8H3IJ05"/>
<comment type="similarity">
    <text evidence="1">Belongs to the short-chain dehydrogenases/reductases (SDR) family.</text>
</comment>
<sequence>MGIFAQPKVTPLPAGINLDGRTIIVTGASAGMGFETARQLLALNASTLILAVRDTTKGGDCRAALLNDPAVKKHNRRPIVKVMKLDRDDYSSVQSFAKAIETEVSAVDHLLLNAAIGVLKFKRSVTGHERTMQVNYLSNVLLLLELLPYLEASAIRTGSPSRVTWVGSGTHANSTLAKEGKAVKQEETVIGHMDDPDFFFPYQRYMDTKLLCVVFLYELAPRLDKSKVLINMICPGFVNTSMNDVLPFYLRVPMNVVRAIRARRVEQGAWLVLNAMVVMGPDSHGAFILDKDIQPRAAFIESAAGEEFKKKLYSETMAEMRTYTDVPSGLLAKRSK</sequence>
<dbReference type="GO" id="GO:0016491">
    <property type="term" value="F:oxidoreductase activity"/>
    <property type="evidence" value="ECO:0007669"/>
    <property type="project" value="UniProtKB-KW"/>
</dbReference>
<dbReference type="Gene3D" id="3.40.50.720">
    <property type="entry name" value="NAD(P)-binding Rossmann-like Domain"/>
    <property type="match status" value="1"/>
</dbReference>
<proteinExistence type="inferred from homology"/>
<name>A0A8H3IJ05_9LECA</name>
<dbReference type="SUPFAM" id="SSF51735">
    <property type="entry name" value="NAD(P)-binding Rossmann-fold domains"/>
    <property type="match status" value="1"/>
</dbReference>
<dbReference type="PANTHER" id="PTHR24320:SF252">
    <property type="entry name" value="DEHYDROGENASE_REDUCTASE FAMILY PROTEIN, PUTATIVE (AFU_ORTHOLOGUE AFUA_3G08550)-RELATED"/>
    <property type="match status" value="1"/>
</dbReference>
<dbReference type="PRINTS" id="PR00081">
    <property type="entry name" value="GDHRDH"/>
</dbReference>
<dbReference type="EMBL" id="CAJPDT010000018">
    <property type="protein sequence ID" value="CAF9917345.1"/>
    <property type="molecule type" value="Genomic_DNA"/>
</dbReference>
<evidence type="ECO:0000256" key="3">
    <source>
        <dbReference type="ARBA" id="ARBA00023002"/>
    </source>
</evidence>
<keyword evidence="2" id="KW-0521">NADP</keyword>
<dbReference type="OrthoDB" id="542013at2759"/>
<dbReference type="InterPro" id="IPR002347">
    <property type="entry name" value="SDR_fam"/>
</dbReference>
<dbReference type="InterPro" id="IPR036291">
    <property type="entry name" value="NAD(P)-bd_dom_sf"/>
</dbReference>
<dbReference type="PANTHER" id="PTHR24320">
    <property type="entry name" value="RETINOL DEHYDROGENASE"/>
    <property type="match status" value="1"/>
</dbReference>
<evidence type="ECO:0000256" key="2">
    <source>
        <dbReference type="ARBA" id="ARBA00022857"/>
    </source>
</evidence>